<evidence type="ECO:0000256" key="1">
    <source>
        <dbReference type="ARBA" id="ARBA00004123"/>
    </source>
</evidence>
<evidence type="ECO:0000313" key="6">
    <source>
        <dbReference type="EMBL" id="KAF2903635.1"/>
    </source>
</evidence>
<evidence type="ECO:0000256" key="3">
    <source>
        <dbReference type="SAM" id="Coils"/>
    </source>
</evidence>
<keyword evidence="7" id="KW-1185">Reference proteome</keyword>
<evidence type="ECO:0000259" key="5">
    <source>
        <dbReference type="PROSITE" id="PS50013"/>
    </source>
</evidence>
<dbReference type="InterPro" id="IPR000953">
    <property type="entry name" value="Chromo/chromo_shadow_dom"/>
</dbReference>
<comment type="caution">
    <text evidence="6">The sequence shown here is derived from an EMBL/GenBank/DDBJ whole genome shotgun (WGS) entry which is preliminary data.</text>
</comment>
<gene>
    <name evidence="6" type="ORF">ILUMI_02542</name>
</gene>
<dbReference type="EMBL" id="VTPC01000964">
    <property type="protein sequence ID" value="KAF2903635.1"/>
    <property type="molecule type" value="Genomic_DNA"/>
</dbReference>
<feature type="region of interest" description="Disordered" evidence="4">
    <location>
        <begin position="359"/>
        <end position="398"/>
    </location>
</feature>
<dbReference type="InterPro" id="IPR023779">
    <property type="entry name" value="Chromodomain_CS"/>
</dbReference>
<organism evidence="6 7">
    <name type="scientific">Ignelater luminosus</name>
    <name type="common">Cucubano</name>
    <name type="synonym">Pyrophorus luminosus</name>
    <dbReference type="NCBI Taxonomy" id="2038154"/>
    <lineage>
        <taxon>Eukaryota</taxon>
        <taxon>Metazoa</taxon>
        <taxon>Ecdysozoa</taxon>
        <taxon>Arthropoda</taxon>
        <taxon>Hexapoda</taxon>
        <taxon>Insecta</taxon>
        <taxon>Pterygota</taxon>
        <taxon>Neoptera</taxon>
        <taxon>Endopterygota</taxon>
        <taxon>Coleoptera</taxon>
        <taxon>Polyphaga</taxon>
        <taxon>Elateriformia</taxon>
        <taxon>Elateroidea</taxon>
        <taxon>Elateridae</taxon>
        <taxon>Agrypninae</taxon>
        <taxon>Pyrophorini</taxon>
        <taxon>Ignelater</taxon>
    </lineage>
</organism>
<dbReference type="AlphaFoldDB" id="A0A8K0DCE1"/>
<evidence type="ECO:0000256" key="2">
    <source>
        <dbReference type="ARBA" id="ARBA00023242"/>
    </source>
</evidence>
<protein>
    <recommendedName>
        <fullName evidence="5">Chromo domain-containing protein</fullName>
    </recommendedName>
</protein>
<dbReference type="SMART" id="SM00298">
    <property type="entry name" value="CHROMO"/>
    <property type="match status" value="1"/>
</dbReference>
<feature type="coiled-coil region" evidence="3">
    <location>
        <begin position="192"/>
        <end position="219"/>
    </location>
</feature>
<feature type="compositionally biased region" description="Low complexity" evidence="4">
    <location>
        <begin position="643"/>
        <end position="657"/>
    </location>
</feature>
<keyword evidence="3" id="KW-0175">Coiled coil</keyword>
<feature type="region of interest" description="Disordered" evidence="4">
    <location>
        <begin position="313"/>
        <end position="341"/>
    </location>
</feature>
<dbReference type="SUPFAM" id="SSF54160">
    <property type="entry name" value="Chromo domain-like"/>
    <property type="match status" value="1"/>
</dbReference>
<dbReference type="Gene3D" id="2.40.50.40">
    <property type="match status" value="1"/>
</dbReference>
<feature type="compositionally biased region" description="Basic and acidic residues" evidence="4">
    <location>
        <begin position="632"/>
        <end position="642"/>
    </location>
</feature>
<dbReference type="Proteomes" id="UP000801492">
    <property type="component" value="Unassembled WGS sequence"/>
</dbReference>
<dbReference type="InterPro" id="IPR023780">
    <property type="entry name" value="Chromo_domain"/>
</dbReference>
<feature type="region of interest" description="Disordered" evidence="4">
    <location>
        <begin position="531"/>
        <end position="578"/>
    </location>
</feature>
<evidence type="ECO:0000256" key="4">
    <source>
        <dbReference type="SAM" id="MobiDB-lite"/>
    </source>
</evidence>
<dbReference type="GO" id="GO:0005694">
    <property type="term" value="C:chromosome"/>
    <property type="evidence" value="ECO:0007669"/>
    <property type="project" value="UniProtKB-ARBA"/>
</dbReference>
<feature type="compositionally biased region" description="Basic and acidic residues" evidence="4">
    <location>
        <begin position="317"/>
        <end position="326"/>
    </location>
</feature>
<sequence>MEEEVPDPLELCKNPQIIRDAQQEIGKLDVLVCGECHDVFHYIEAFQEHRQKGKCTQVSTVRDNYKHEGKAQVWAFMLWKCAQQRRAKEGESLPTSWAIYQRWCKLSSEYKDTWVVAGNTIQSFTKISSAKVQEIKAKIAASKNKAANISKNNDEDPLEEGEIRLSQLTNAQRVAIKAQVASNKTNLEVDPLADVRDSEGDTEEEIEKMKKNNDATKKTPFKPVQIGNDVTVSYKKTDMKKALRTTKTDTTEETTIEKIISRRFNHKKKCMEYLIKWENMNENENTWEPKLHLEKCKSLVEEFDRLFVKPKTPKLQKRVDESHSEQSEAEELVGRPQRTSKQKALNQVKVWCGDITEGDEASGKRKSFSDDDDSSDSFEKKIKLEEETDSSEDEKPSVTIRRIVKASNSVNGVTKKTDGTLTSTPQRVLRVSQKQLPSLSSGVYIMSKTEGIIKLDSNTSPSASNPLLRVGPKIGQTHIKVVKKDARSPSSIAKTPTKTVPKLLRPADVKTPTSALKPTNKILSRKIITSTPKMPLKTTDAHTNEKADSKKEKIDEDSDGLEELEFPTDLPLPPPDSPPGEFTLCPLTGKILGQDYPEPEETLPENTSLDNLVKEAVAELPDMDVDACSLETKDKSTEKSEEVVSTPPDNSQTTSSTVTTLTATNSPVISIAVSVPDSTTATSVNTTISTVSTVLSTVVTTSTTNADSTLAKPKSVNTKAVKPHPVPIITPILSDSKIPMKDDMEECIASNTIERNNSSSIITSTTKPKPIARGTSILNAALTNARVTQNPSHIGPSKRILSTPTVRQKVTTINRSPINRPSIARPSPNATIIQKVTPNRPRTVLPKTIIHSEPVLKRTPNLNTYKPASVTRKIGNTSIYKASEKPVKKIAPAPPPSSSVNTIVATLAQPTLVQASQSPALVQTSPTVINMPLLTTDEEQTAVSNTVTPLNEIESLSTLPAETGLADLSTFSLTDSETPLLITGDDGTIYQVAGQNEEGQTILVSEGPDGQRQCVLVSSEPMAEEPQTLMMDTGTTESDELEQALMINTQAEEPEGDGGEESQIVAQIVKADPPSPGGTRKVVLMLPDGNLMMTDVSAEQYAALELDK</sequence>
<comment type="subcellular location">
    <subcellularLocation>
        <location evidence="1">Nucleus</location>
    </subcellularLocation>
</comment>
<feature type="domain" description="Chromo" evidence="5">
    <location>
        <begin position="254"/>
        <end position="305"/>
    </location>
</feature>
<dbReference type="PROSITE" id="PS00598">
    <property type="entry name" value="CHROMO_1"/>
    <property type="match status" value="1"/>
</dbReference>
<evidence type="ECO:0000313" key="7">
    <source>
        <dbReference type="Proteomes" id="UP000801492"/>
    </source>
</evidence>
<dbReference type="PROSITE" id="PS50013">
    <property type="entry name" value="CHROMO_2"/>
    <property type="match status" value="1"/>
</dbReference>
<dbReference type="OrthoDB" id="1918685at2759"/>
<feature type="compositionally biased region" description="Acidic residues" evidence="4">
    <location>
        <begin position="555"/>
        <end position="566"/>
    </location>
</feature>
<reference evidence="6" key="1">
    <citation type="submission" date="2019-08" db="EMBL/GenBank/DDBJ databases">
        <title>The genome of the North American firefly Photinus pyralis.</title>
        <authorList>
            <consortium name="Photinus pyralis genome working group"/>
            <person name="Fallon T.R."/>
            <person name="Sander Lower S.E."/>
            <person name="Weng J.-K."/>
        </authorList>
    </citation>
    <scope>NUCLEOTIDE SEQUENCE</scope>
    <source>
        <strain evidence="6">TRF0915ILg1</strain>
        <tissue evidence="6">Whole body</tissue>
    </source>
</reference>
<proteinExistence type="predicted"/>
<feature type="region of interest" description="Disordered" evidence="4">
    <location>
        <begin position="632"/>
        <end position="657"/>
    </location>
</feature>
<dbReference type="InterPro" id="IPR016197">
    <property type="entry name" value="Chromo-like_dom_sf"/>
</dbReference>
<feature type="compositionally biased region" description="Basic and acidic residues" evidence="4">
    <location>
        <begin position="539"/>
        <end position="554"/>
    </location>
</feature>
<name>A0A8K0DCE1_IGNLU</name>
<dbReference type="Pfam" id="PF00385">
    <property type="entry name" value="Chromo"/>
    <property type="match status" value="1"/>
</dbReference>
<keyword evidence="2" id="KW-0539">Nucleus</keyword>
<accession>A0A8K0DCE1</accession>
<dbReference type="GO" id="GO:0005634">
    <property type="term" value="C:nucleus"/>
    <property type="evidence" value="ECO:0007669"/>
    <property type="project" value="UniProtKB-SubCell"/>
</dbReference>